<sequence>MTRPRVAWLMIVGGAAGVVVFAPLGLFPEGIGWFITWMVFTIIAGLVFGAGVVALVGRGGFWMISLAFAVGTIAPAMISQELHNAVMTTFGAVEKCHVMATEEYHWEKGARSGHGYDYVIACPSGTVEESETYSHRLESDEVDVYQLPPLRPELARNVNYEPWNLWGCVIAMVALVGVGVVFRRR</sequence>
<organism evidence="2 3">
    <name type="scientific">Lentzea tibetensis</name>
    <dbReference type="NCBI Taxonomy" id="2591470"/>
    <lineage>
        <taxon>Bacteria</taxon>
        <taxon>Bacillati</taxon>
        <taxon>Actinomycetota</taxon>
        <taxon>Actinomycetes</taxon>
        <taxon>Pseudonocardiales</taxon>
        <taxon>Pseudonocardiaceae</taxon>
        <taxon>Lentzea</taxon>
    </lineage>
</organism>
<dbReference type="RefSeq" id="WP_146358782.1">
    <property type="nucleotide sequence ID" value="NZ_VOBR01000034.1"/>
</dbReference>
<evidence type="ECO:0000313" key="3">
    <source>
        <dbReference type="Proteomes" id="UP000316639"/>
    </source>
</evidence>
<dbReference type="Proteomes" id="UP000316639">
    <property type="component" value="Unassembled WGS sequence"/>
</dbReference>
<comment type="caution">
    <text evidence="2">The sequence shown here is derived from an EMBL/GenBank/DDBJ whole genome shotgun (WGS) entry which is preliminary data.</text>
</comment>
<feature type="transmembrane region" description="Helical" evidence="1">
    <location>
        <begin position="7"/>
        <end position="27"/>
    </location>
</feature>
<evidence type="ECO:0000313" key="2">
    <source>
        <dbReference type="EMBL" id="TWP46235.1"/>
    </source>
</evidence>
<dbReference type="AlphaFoldDB" id="A0A563EI09"/>
<feature type="transmembrane region" description="Helical" evidence="1">
    <location>
        <begin position="163"/>
        <end position="182"/>
    </location>
</feature>
<gene>
    <name evidence="2" type="ORF">FKR81_36460</name>
</gene>
<keyword evidence="3" id="KW-1185">Reference proteome</keyword>
<proteinExistence type="predicted"/>
<keyword evidence="1" id="KW-1133">Transmembrane helix</keyword>
<keyword evidence="1" id="KW-0472">Membrane</keyword>
<dbReference type="EMBL" id="VOBR01000034">
    <property type="protein sequence ID" value="TWP46235.1"/>
    <property type="molecule type" value="Genomic_DNA"/>
</dbReference>
<reference evidence="2 3" key="1">
    <citation type="submission" date="2019-07" db="EMBL/GenBank/DDBJ databases">
        <title>Lentzea xizangensis sp. nov., isolated from Qinghai-Tibetan Plateau Soils.</title>
        <authorList>
            <person name="Huang J."/>
        </authorList>
    </citation>
    <scope>NUCLEOTIDE SEQUENCE [LARGE SCALE GENOMIC DNA]</scope>
    <source>
        <strain evidence="2 3">FXJ1.1311</strain>
    </source>
</reference>
<keyword evidence="1" id="KW-0812">Transmembrane</keyword>
<name>A0A563EI09_9PSEU</name>
<accession>A0A563EI09</accession>
<evidence type="ECO:0000256" key="1">
    <source>
        <dbReference type="SAM" id="Phobius"/>
    </source>
</evidence>
<protein>
    <submittedName>
        <fullName evidence="2">Uncharacterized protein</fullName>
    </submittedName>
</protein>
<feature type="transmembrane region" description="Helical" evidence="1">
    <location>
        <begin position="61"/>
        <end position="78"/>
    </location>
</feature>
<feature type="transmembrane region" description="Helical" evidence="1">
    <location>
        <begin position="33"/>
        <end position="56"/>
    </location>
</feature>